<name>A0A809S331_9BACT</name>
<dbReference type="KEGG" id="npy:NPRO_05720"/>
<reference evidence="1" key="1">
    <citation type="journal article" name="DNA Res.">
        <title>The physiological potential of anammox bacteria as revealed by their core genome structure.</title>
        <authorList>
            <person name="Okubo T."/>
            <person name="Toyoda A."/>
            <person name="Fukuhara K."/>
            <person name="Uchiyama I."/>
            <person name="Harigaya Y."/>
            <person name="Kuroiwa M."/>
            <person name="Suzuki T."/>
            <person name="Murakami Y."/>
            <person name="Suwa Y."/>
            <person name="Takami H."/>
        </authorList>
    </citation>
    <scope>NUCLEOTIDE SEQUENCE</scope>
    <source>
        <strain evidence="1">317325-2</strain>
    </source>
</reference>
<dbReference type="SUPFAM" id="SSF102588">
    <property type="entry name" value="LmbE-like"/>
    <property type="match status" value="1"/>
</dbReference>
<dbReference type="EMBL" id="AP021858">
    <property type="protein sequence ID" value="BBO22977.1"/>
    <property type="molecule type" value="Genomic_DNA"/>
</dbReference>
<dbReference type="GO" id="GO:0016811">
    <property type="term" value="F:hydrolase activity, acting on carbon-nitrogen (but not peptide) bonds, in linear amides"/>
    <property type="evidence" value="ECO:0007669"/>
    <property type="project" value="TreeGrafter"/>
</dbReference>
<protein>
    <submittedName>
        <fullName evidence="1">N-acetylglucosaminyl deacetylase, LmbE family</fullName>
    </submittedName>
</protein>
<dbReference type="PANTHER" id="PTHR12993:SF11">
    <property type="entry name" value="N-ACETYLGLUCOSAMINYL-PHOSPHATIDYLINOSITOL DE-N-ACETYLASE"/>
    <property type="match status" value="1"/>
</dbReference>
<evidence type="ECO:0000313" key="1">
    <source>
        <dbReference type="EMBL" id="BBO22977.1"/>
    </source>
</evidence>
<dbReference type="PANTHER" id="PTHR12993">
    <property type="entry name" value="N-ACETYLGLUCOSAMINYL-PHOSPHATIDYLINOSITOL DE-N-ACETYLASE-RELATED"/>
    <property type="match status" value="1"/>
</dbReference>
<dbReference type="Pfam" id="PF02585">
    <property type="entry name" value="PIG-L"/>
    <property type="match status" value="1"/>
</dbReference>
<sequence length="283" mass="32026">MTSELEIESGANDNAGRKAIPFVRRVVRTALLTCFVIAVLYNWQPQRYGVQAEAVDPGERLTFADLGLFTSGKTALAVFGHPDDESFYMGGTLIRLANAGVRVHFVALTDGNKTYYPGNDSRQLAQIRRKEMRSVAHQVLAKSLTFFGRDDGRYRVDDRLVRDIQSKIEELRPDYLFLFEPEAPAQVYHKDHRNAGVATLEAARRARFSGRLLAYSTSTPNLAIDISDEWPRVDTLLATHASQFSGSRLELIRTLVFSRNYRDGELNGYELAETFRVFRLAER</sequence>
<dbReference type="AlphaFoldDB" id="A0A809S331"/>
<organism evidence="1 2">
    <name type="scientific">Candidatus Nitrosymbiomonas proteolyticus</name>
    <dbReference type="NCBI Taxonomy" id="2608984"/>
    <lineage>
        <taxon>Bacteria</taxon>
        <taxon>Bacillati</taxon>
        <taxon>Armatimonadota</taxon>
        <taxon>Armatimonadota incertae sedis</taxon>
        <taxon>Candidatus Nitrosymbiomonas</taxon>
    </lineage>
</organism>
<dbReference type="Proteomes" id="UP000662873">
    <property type="component" value="Chromosome"/>
</dbReference>
<dbReference type="InterPro" id="IPR024078">
    <property type="entry name" value="LmbE-like_dom_sf"/>
</dbReference>
<evidence type="ECO:0000313" key="2">
    <source>
        <dbReference type="Proteomes" id="UP000662873"/>
    </source>
</evidence>
<dbReference type="Gene3D" id="3.40.50.10320">
    <property type="entry name" value="LmbE-like"/>
    <property type="match status" value="1"/>
</dbReference>
<dbReference type="InterPro" id="IPR003737">
    <property type="entry name" value="GlcNAc_PI_deacetylase-related"/>
</dbReference>
<proteinExistence type="predicted"/>
<accession>A0A809S331</accession>
<gene>
    <name evidence="1" type="ORF">NPRO_05720</name>
</gene>